<proteinExistence type="predicted"/>
<dbReference type="AlphaFoldDB" id="A0A0F9S1A3"/>
<gene>
    <name evidence="1" type="ORF">LCGC14_0908150</name>
</gene>
<comment type="caution">
    <text evidence="1">The sequence shown here is derived from an EMBL/GenBank/DDBJ whole genome shotgun (WGS) entry which is preliminary data.</text>
</comment>
<protein>
    <submittedName>
        <fullName evidence="1">Uncharacterized protein</fullName>
    </submittedName>
</protein>
<sequence length="168" mass="19263">MYIDYEVRTSTSEYRKPYIQAREYYHNMVKMSTAEYAEKWGRKLKASTEDIRRGVERVSEAPGIKAAQKVEKMKANFLKSIEDGTWASRVASVSVQEWKDKTLKKGIGRISQGVDEAGGKMQDFASEFFPHLEEGQRIVDAMPDITLEDSIARATAMMRHNAKFKRSK</sequence>
<name>A0A0F9S1A3_9ZZZZ</name>
<accession>A0A0F9S1A3</accession>
<evidence type="ECO:0000313" key="1">
    <source>
        <dbReference type="EMBL" id="KKN23133.1"/>
    </source>
</evidence>
<organism evidence="1">
    <name type="scientific">marine sediment metagenome</name>
    <dbReference type="NCBI Taxonomy" id="412755"/>
    <lineage>
        <taxon>unclassified sequences</taxon>
        <taxon>metagenomes</taxon>
        <taxon>ecological metagenomes</taxon>
    </lineage>
</organism>
<reference evidence="1" key="1">
    <citation type="journal article" date="2015" name="Nature">
        <title>Complex archaea that bridge the gap between prokaryotes and eukaryotes.</title>
        <authorList>
            <person name="Spang A."/>
            <person name="Saw J.H."/>
            <person name="Jorgensen S.L."/>
            <person name="Zaremba-Niedzwiedzka K."/>
            <person name="Martijn J."/>
            <person name="Lind A.E."/>
            <person name="van Eijk R."/>
            <person name="Schleper C."/>
            <person name="Guy L."/>
            <person name="Ettema T.J."/>
        </authorList>
    </citation>
    <scope>NUCLEOTIDE SEQUENCE</scope>
</reference>
<dbReference type="EMBL" id="LAZR01003001">
    <property type="protein sequence ID" value="KKN23133.1"/>
    <property type="molecule type" value="Genomic_DNA"/>
</dbReference>